<evidence type="ECO:0000256" key="2">
    <source>
        <dbReference type="SAM" id="SignalP"/>
    </source>
</evidence>
<gene>
    <name evidence="3" type="ORF">BJ980_001539</name>
</gene>
<dbReference type="Proteomes" id="UP000540656">
    <property type="component" value="Unassembled WGS sequence"/>
</dbReference>
<comment type="caution">
    <text evidence="3">The sequence shown here is derived from an EMBL/GenBank/DDBJ whole genome shotgun (WGS) entry which is preliminary data.</text>
</comment>
<feature type="region of interest" description="Disordered" evidence="1">
    <location>
        <begin position="339"/>
        <end position="358"/>
    </location>
</feature>
<feature type="chain" id="PRO_5030984787" evidence="2">
    <location>
        <begin position="33"/>
        <end position="474"/>
    </location>
</feature>
<evidence type="ECO:0000256" key="1">
    <source>
        <dbReference type="SAM" id="MobiDB-lite"/>
    </source>
</evidence>
<evidence type="ECO:0000313" key="4">
    <source>
        <dbReference type="Proteomes" id="UP000540656"/>
    </source>
</evidence>
<keyword evidence="4" id="KW-1185">Reference proteome</keyword>
<feature type="signal peptide" evidence="2">
    <location>
        <begin position="1"/>
        <end position="32"/>
    </location>
</feature>
<reference evidence="3 4" key="1">
    <citation type="submission" date="2020-07" db="EMBL/GenBank/DDBJ databases">
        <title>Sequencing the genomes of 1000 actinobacteria strains.</title>
        <authorList>
            <person name="Klenk H.-P."/>
        </authorList>
    </citation>
    <scope>NUCLEOTIDE SEQUENCE [LARGE SCALE GENOMIC DNA]</scope>
    <source>
        <strain evidence="3 4">DSM 23819</strain>
    </source>
</reference>
<dbReference type="RefSeq" id="WP_179501765.1">
    <property type="nucleotide sequence ID" value="NZ_JACCAA010000001.1"/>
</dbReference>
<proteinExistence type="predicted"/>
<protein>
    <submittedName>
        <fullName evidence="3">Uncharacterized protein</fullName>
    </submittedName>
</protein>
<feature type="compositionally biased region" description="Polar residues" evidence="1">
    <location>
        <begin position="344"/>
        <end position="358"/>
    </location>
</feature>
<dbReference type="SUPFAM" id="SSF55486">
    <property type="entry name" value="Metalloproteases ('zincins'), catalytic domain"/>
    <property type="match status" value="1"/>
</dbReference>
<evidence type="ECO:0000313" key="3">
    <source>
        <dbReference type="EMBL" id="NYG58616.1"/>
    </source>
</evidence>
<dbReference type="EMBL" id="JACCAA010000001">
    <property type="protein sequence ID" value="NYG58616.1"/>
    <property type="molecule type" value="Genomic_DNA"/>
</dbReference>
<accession>A0A7Y9UQH5</accession>
<dbReference type="Gene3D" id="2.60.120.380">
    <property type="match status" value="1"/>
</dbReference>
<keyword evidence="2" id="KW-0732">Signal</keyword>
<sequence>MRTNRGSARTRLLLAATLVAATLAATGSPSQADQDIRTAAGQSVTVDKVKEIAGETGESLAQVTQLLREDASMRLDAKGRLYHADRVAKASATSSAPVVAASPDHPLADTFKLHSRRGSKKVIYLDFTGERVCDTEWNRGGLLGLGALPCGTYAGYDVDGRAGFSNAERALVQEVWARVAEDYAPFDVDVTTERPAAWRINRSSASDTYFGVHGVVSSSTTARDRTCGGPGCAGVAYVGIFDEPRTDGQRIFWAFPEELGNQPRRLADVLSHEAGHTLNLLHDGNTTAEYDQGHGIWAPLMGASDRALTQWSRGEYQGANNRQDDLSVIATNGARYKADDHSSRLSSGTRLNPSSTRSGVIGRSADVDVFRLRTRCRGTVNVAVRNVRFGPNLDIRLRIYNSRGRLVTTRNPTSSSSGMAGGLDASFRGIRPVGTTYLVIDGVGARDPRTTGYSGYGSLGRYGVRYTSSCGRRW</sequence>
<dbReference type="AlphaFoldDB" id="A0A7Y9UQH5"/>
<organism evidence="3 4">
    <name type="scientific">Nocardioides daedukensis</name>
    <dbReference type="NCBI Taxonomy" id="634462"/>
    <lineage>
        <taxon>Bacteria</taxon>
        <taxon>Bacillati</taxon>
        <taxon>Actinomycetota</taxon>
        <taxon>Actinomycetes</taxon>
        <taxon>Propionibacteriales</taxon>
        <taxon>Nocardioidaceae</taxon>
        <taxon>Nocardioides</taxon>
    </lineage>
</organism>
<name>A0A7Y9UQH5_9ACTN</name>